<name>A0A3M7T153_BRAPC</name>
<dbReference type="AlphaFoldDB" id="A0A3M7T153"/>
<organism evidence="1 2">
    <name type="scientific">Brachionus plicatilis</name>
    <name type="common">Marine rotifer</name>
    <name type="synonym">Brachionus muelleri</name>
    <dbReference type="NCBI Taxonomy" id="10195"/>
    <lineage>
        <taxon>Eukaryota</taxon>
        <taxon>Metazoa</taxon>
        <taxon>Spiralia</taxon>
        <taxon>Gnathifera</taxon>
        <taxon>Rotifera</taxon>
        <taxon>Eurotatoria</taxon>
        <taxon>Monogononta</taxon>
        <taxon>Pseudotrocha</taxon>
        <taxon>Ploima</taxon>
        <taxon>Brachionidae</taxon>
        <taxon>Brachionus</taxon>
    </lineage>
</organism>
<protein>
    <submittedName>
        <fullName evidence="1">Uncharacterized protein</fullName>
    </submittedName>
</protein>
<reference evidence="1 2" key="1">
    <citation type="journal article" date="2018" name="Sci. Rep.">
        <title>Genomic signatures of local adaptation to the degree of environmental predictability in rotifers.</title>
        <authorList>
            <person name="Franch-Gras L."/>
            <person name="Hahn C."/>
            <person name="Garcia-Roger E.M."/>
            <person name="Carmona M.J."/>
            <person name="Serra M."/>
            <person name="Gomez A."/>
        </authorList>
    </citation>
    <scope>NUCLEOTIDE SEQUENCE [LARGE SCALE GENOMIC DNA]</scope>
    <source>
        <strain evidence="1">HYR1</strain>
    </source>
</reference>
<evidence type="ECO:0000313" key="1">
    <source>
        <dbReference type="EMBL" id="RNA41783.1"/>
    </source>
</evidence>
<dbReference type="Proteomes" id="UP000276133">
    <property type="component" value="Unassembled WGS sequence"/>
</dbReference>
<evidence type="ECO:0000313" key="2">
    <source>
        <dbReference type="Proteomes" id="UP000276133"/>
    </source>
</evidence>
<accession>A0A3M7T153</accession>
<keyword evidence="2" id="KW-1185">Reference proteome</keyword>
<proteinExistence type="predicted"/>
<sequence length="92" mass="10291">MVFHVTPEKPKVSNQNDKTAKLIEGAKRSLEKSILEVFQTQPKTKKSLIKLNVNKNSVPIKKINLNGFDVKDALTGHVLNVFLKSPLKPINT</sequence>
<comment type="caution">
    <text evidence="1">The sequence shown here is derived from an EMBL/GenBank/DDBJ whole genome shotgun (WGS) entry which is preliminary data.</text>
</comment>
<gene>
    <name evidence="1" type="ORF">BpHYR1_052362</name>
</gene>
<dbReference type="EMBL" id="REGN01000460">
    <property type="protein sequence ID" value="RNA41783.1"/>
    <property type="molecule type" value="Genomic_DNA"/>
</dbReference>